<comment type="caution">
    <text evidence="11">The sequence shown here is derived from an EMBL/GenBank/DDBJ whole genome shotgun (WGS) entry which is preliminary data.</text>
</comment>
<dbReference type="AlphaFoldDB" id="Q1N1S4"/>
<feature type="domain" description="BFD-like [2Fe-2S]-binding" evidence="10">
    <location>
        <begin position="2"/>
        <end position="49"/>
    </location>
</feature>
<dbReference type="Proteomes" id="UP000004263">
    <property type="component" value="Unassembled WGS sequence"/>
</dbReference>
<evidence type="ECO:0000259" key="10">
    <source>
        <dbReference type="Pfam" id="PF04324"/>
    </source>
</evidence>
<evidence type="ECO:0000256" key="3">
    <source>
        <dbReference type="ARBA" id="ARBA00022723"/>
    </source>
</evidence>
<evidence type="ECO:0000256" key="8">
    <source>
        <dbReference type="ARBA" id="ARBA00039386"/>
    </source>
</evidence>
<dbReference type="EMBL" id="AAQH01000009">
    <property type="protein sequence ID" value="EAT12207.1"/>
    <property type="molecule type" value="Genomic_DNA"/>
</dbReference>
<keyword evidence="6" id="KW-0411">Iron-sulfur</keyword>
<keyword evidence="3" id="KW-0479">Metal-binding</keyword>
<dbReference type="GO" id="GO:0051537">
    <property type="term" value="F:2 iron, 2 sulfur cluster binding"/>
    <property type="evidence" value="ECO:0007669"/>
    <property type="project" value="UniProtKB-KW"/>
</dbReference>
<dbReference type="Gene3D" id="1.10.10.1100">
    <property type="entry name" value="BFD-like [2Fe-2S]-binding domain"/>
    <property type="match status" value="1"/>
</dbReference>
<dbReference type="PANTHER" id="PTHR37424:SF1">
    <property type="entry name" value="BACTERIOFERRITIN-ASSOCIATED FERREDOXIN"/>
    <property type="match status" value="1"/>
</dbReference>
<evidence type="ECO:0000256" key="1">
    <source>
        <dbReference type="ARBA" id="ARBA00022448"/>
    </source>
</evidence>
<evidence type="ECO:0000256" key="7">
    <source>
        <dbReference type="ARBA" id="ARBA00034078"/>
    </source>
</evidence>
<keyword evidence="2" id="KW-0001">2Fe-2S</keyword>
<evidence type="ECO:0000256" key="5">
    <source>
        <dbReference type="ARBA" id="ARBA00023004"/>
    </source>
</evidence>
<sequence>MYVCVCKGITDSQIQEALDNGADYKQIRQQLGVAQDCGQCGNLCKQMVREHRDQSLFYEASAA</sequence>
<protein>
    <recommendedName>
        <fullName evidence="8">Bacterioferritin-associated ferredoxin</fullName>
    </recommendedName>
</protein>
<dbReference type="RefSeq" id="WP_007016303.1">
    <property type="nucleotide sequence ID" value="NZ_AAQH01000009.1"/>
</dbReference>
<comment type="similarity">
    <text evidence="9">Belongs to the Bfd family.</text>
</comment>
<keyword evidence="1" id="KW-0813">Transport</keyword>
<dbReference type="PANTHER" id="PTHR37424">
    <property type="entry name" value="BACTERIOFERRITIN-ASSOCIATED FERREDOXIN"/>
    <property type="match status" value="1"/>
</dbReference>
<keyword evidence="12" id="KW-1185">Reference proteome</keyword>
<dbReference type="InterPro" id="IPR007419">
    <property type="entry name" value="BFD-like_2Fe2S-bd_dom"/>
</dbReference>
<keyword evidence="4" id="KW-0249">Electron transport</keyword>
<comment type="cofactor">
    <cofactor evidence="7">
        <name>[2Fe-2S] cluster</name>
        <dbReference type="ChEBI" id="CHEBI:190135"/>
    </cofactor>
</comment>
<proteinExistence type="inferred from homology"/>
<keyword evidence="5" id="KW-0408">Iron</keyword>
<reference evidence="11 12" key="1">
    <citation type="submission" date="2006-03" db="EMBL/GenBank/DDBJ databases">
        <authorList>
            <person name="Pinhassi J."/>
            <person name="Pedros-Alio C."/>
            <person name="Ferriera S."/>
            <person name="Johnson J."/>
            <person name="Kravitz S."/>
            <person name="Halpern A."/>
            <person name="Remington K."/>
            <person name="Beeson K."/>
            <person name="Tran B."/>
            <person name="Rogers Y.-H."/>
            <person name="Friedman R."/>
            <person name="Venter J.C."/>
        </authorList>
    </citation>
    <scope>NUCLEOTIDE SEQUENCE [LARGE SCALE GENOMIC DNA]</scope>
    <source>
        <strain evidence="11 12">RED65</strain>
    </source>
</reference>
<dbReference type="STRING" id="207949.RED65_04255"/>
<dbReference type="GO" id="GO:0046872">
    <property type="term" value="F:metal ion binding"/>
    <property type="evidence" value="ECO:0007669"/>
    <property type="project" value="UniProtKB-KW"/>
</dbReference>
<name>Q1N1S4_9GAMM</name>
<evidence type="ECO:0000256" key="2">
    <source>
        <dbReference type="ARBA" id="ARBA00022714"/>
    </source>
</evidence>
<evidence type="ECO:0000256" key="6">
    <source>
        <dbReference type="ARBA" id="ARBA00023014"/>
    </source>
</evidence>
<dbReference type="Pfam" id="PF04324">
    <property type="entry name" value="Fer2_BFD"/>
    <property type="match status" value="1"/>
</dbReference>
<dbReference type="InterPro" id="IPR052371">
    <property type="entry name" value="BFD-associated_ferredoxin"/>
</dbReference>
<accession>Q1N1S4</accession>
<dbReference type="HOGENOM" id="CLU_159205_3_4_6"/>
<evidence type="ECO:0000313" key="11">
    <source>
        <dbReference type="EMBL" id="EAT12207.1"/>
    </source>
</evidence>
<dbReference type="InterPro" id="IPR041854">
    <property type="entry name" value="BFD-like_2Fe2S-bd_dom_sf"/>
</dbReference>
<evidence type="ECO:0000313" key="12">
    <source>
        <dbReference type="Proteomes" id="UP000004263"/>
    </source>
</evidence>
<evidence type="ECO:0000256" key="4">
    <source>
        <dbReference type="ARBA" id="ARBA00022982"/>
    </source>
</evidence>
<evidence type="ECO:0000256" key="9">
    <source>
        <dbReference type="ARBA" id="ARBA00046332"/>
    </source>
</evidence>
<gene>
    <name evidence="11" type="ORF">RED65_04255</name>
</gene>
<dbReference type="OrthoDB" id="9815350at2"/>
<organism evidence="11 12">
    <name type="scientific">Bermanella marisrubri</name>
    <dbReference type="NCBI Taxonomy" id="207949"/>
    <lineage>
        <taxon>Bacteria</taxon>
        <taxon>Pseudomonadati</taxon>
        <taxon>Pseudomonadota</taxon>
        <taxon>Gammaproteobacteria</taxon>
        <taxon>Oceanospirillales</taxon>
        <taxon>Oceanospirillaceae</taxon>
        <taxon>Bermanella</taxon>
    </lineage>
</organism>